<keyword evidence="1" id="KW-0813">Transport</keyword>
<dbReference type="STRING" id="1121409.SAMN02745124_03835"/>
<organism evidence="8 9">
    <name type="scientific">Desulfofustis glycolicus DSM 9705</name>
    <dbReference type="NCBI Taxonomy" id="1121409"/>
    <lineage>
        <taxon>Bacteria</taxon>
        <taxon>Pseudomonadati</taxon>
        <taxon>Thermodesulfobacteriota</taxon>
        <taxon>Desulfobulbia</taxon>
        <taxon>Desulfobulbales</taxon>
        <taxon>Desulfocapsaceae</taxon>
        <taxon>Desulfofustis</taxon>
    </lineage>
</organism>
<feature type="domain" description="Class III cytochrome C" evidence="7">
    <location>
        <begin position="46"/>
        <end position="127"/>
    </location>
</feature>
<evidence type="ECO:0000256" key="2">
    <source>
        <dbReference type="ARBA" id="ARBA00022617"/>
    </source>
</evidence>
<evidence type="ECO:0000256" key="3">
    <source>
        <dbReference type="ARBA" id="ARBA00022723"/>
    </source>
</evidence>
<dbReference type="Proteomes" id="UP000184139">
    <property type="component" value="Unassembled WGS sequence"/>
</dbReference>
<dbReference type="AlphaFoldDB" id="A0A1M5YBT3"/>
<dbReference type="OrthoDB" id="5427780at2"/>
<keyword evidence="6" id="KW-0812">Transmembrane</keyword>
<protein>
    <submittedName>
        <fullName evidence="8">Class III cytochrome C family protein</fullName>
    </submittedName>
</protein>
<keyword evidence="9" id="KW-1185">Reference proteome</keyword>
<proteinExistence type="predicted"/>
<dbReference type="SUPFAM" id="SSF48695">
    <property type="entry name" value="Multiheme cytochromes"/>
    <property type="match status" value="1"/>
</dbReference>
<dbReference type="InterPro" id="IPR020942">
    <property type="entry name" value="Cyt_c_III_dom"/>
</dbReference>
<keyword evidence="6" id="KW-1133">Transmembrane helix</keyword>
<keyword evidence="5" id="KW-0408">Iron</keyword>
<dbReference type="CDD" id="cd08168">
    <property type="entry name" value="Cytochrom_C3"/>
    <property type="match status" value="2"/>
</dbReference>
<dbReference type="GO" id="GO:0046872">
    <property type="term" value="F:metal ion binding"/>
    <property type="evidence" value="ECO:0007669"/>
    <property type="project" value="UniProtKB-KW"/>
</dbReference>
<dbReference type="GO" id="GO:0009055">
    <property type="term" value="F:electron transfer activity"/>
    <property type="evidence" value="ECO:0007669"/>
    <property type="project" value="InterPro"/>
</dbReference>
<dbReference type="GO" id="GO:0020037">
    <property type="term" value="F:heme binding"/>
    <property type="evidence" value="ECO:0007669"/>
    <property type="project" value="InterPro"/>
</dbReference>
<evidence type="ECO:0000256" key="5">
    <source>
        <dbReference type="ARBA" id="ARBA00023004"/>
    </source>
</evidence>
<evidence type="ECO:0000256" key="4">
    <source>
        <dbReference type="ARBA" id="ARBA00022982"/>
    </source>
</evidence>
<evidence type="ECO:0000256" key="1">
    <source>
        <dbReference type="ARBA" id="ARBA00022448"/>
    </source>
</evidence>
<dbReference type="InterPro" id="IPR036280">
    <property type="entry name" value="Multihaem_cyt_sf"/>
</dbReference>
<keyword evidence="3" id="KW-0479">Metal-binding</keyword>
<evidence type="ECO:0000313" key="9">
    <source>
        <dbReference type="Proteomes" id="UP000184139"/>
    </source>
</evidence>
<keyword evidence="4" id="KW-0249">Electron transport</keyword>
<dbReference type="EMBL" id="FQXS01000032">
    <property type="protein sequence ID" value="SHI09432.1"/>
    <property type="molecule type" value="Genomic_DNA"/>
</dbReference>
<dbReference type="Pfam" id="PF02085">
    <property type="entry name" value="Cytochrom_CIII"/>
    <property type="match status" value="1"/>
</dbReference>
<sequence>MSGNHQDRRNWTRSLTVVFAVALVAVIAGYLFDGTADGTDRVYLQNTAGAVLFDHGAHRQYADSCAACHHPLYSAAQTTTCADCHDDDRAADEFSHGELKDLHAKDCSLCHQQQAEDDQAASCRQCHPAIQQSETNTMACATCHDDDYSPELLSHDEYLEIDDHSCLGCHAPRSLADSYHTSCSDCHLDTAPEKFAQADGAVQCGACHLR</sequence>
<dbReference type="Gene3D" id="3.90.10.10">
    <property type="entry name" value="Cytochrome C3"/>
    <property type="match status" value="2"/>
</dbReference>
<gene>
    <name evidence="8" type="ORF">SAMN02745124_03835</name>
</gene>
<evidence type="ECO:0000259" key="7">
    <source>
        <dbReference type="Pfam" id="PF02085"/>
    </source>
</evidence>
<dbReference type="RefSeq" id="WP_073378660.1">
    <property type="nucleotide sequence ID" value="NZ_FQXS01000032.1"/>
</dbReference>
<accession>A0A1M5YBT3</accession>
<evidence type="ECO:0000313" key="8">
    <source>
        <dbReference type="EMBL" id="SHI09432.1"/>
    </source>
</evidence>
<reference evidence="8 9" key="1">
    <citation type="submission" date="2016-11" db="EMBL/GenBank/DDBJ databases">
        <authorList>
            <person name="Jaros S."/>
            <person name="Januszkiewicz K."/>
            <person name="Wedrychowicz H."/>
        </authorList>
    </citation>
    <scope>NUCLEOTIDE SEQUENCE [LARGE SCALE GENOMIC DNA]</scope>
    <source>
        <strain evidence="8 9">DSM 9705</strain>
    </source>
</reference>
<name>A0A1M5YBT3_9BACT</name>
<keyword evidence="2" id="KW-0349">Heme</keyword>
<evidence type="ECO:0000256" key="6">
    <source>
        <dbReference type="SAM" id="Phobius"/>
    </source>
</evidence>
<keyword evidence="6" id="KW-0472">Membrane</keyword>
<feature type="transmembrane region" description="Helical" evidence="6">
    <location>
        <begin position="12"/>
        <end position="32"/>
    </location>
</feature>